<gene>
    <name evidence="2" type="ORF">ACFQJ9_13645</name>
</gene>
<proteinExistence type="predicted"/>
<feature type="domain" description="BPL/LPL catalytic" evidence="1">
    <location>
        <begin position="34"/>
        <end position="238"/>
    </location>
</feature>
<evidence type="ECO:0000313" key="2">
    <source>
        <dbReference type="EMBL" id="MFC7200443.1"/>
    </source>
</evidence>
<organism evidence="2 3">
    <name type="scientific">Halospeciosus flavus</name>
    <dbReference type="NCBI Taxonomy" id="3032283"/>
    <lineage>
        <taxon>Archaea</taxon>
        <taxon>Methanobacteriati</taxon>
        <taxon>Methanobacteriota</taxon>
        <taxon>Stenosarchaea group</taxon>
        <taxon>Halobacteria</taxon>
        <taxon>Halobacteriales</taxon>
        <taxon>Halobacteriaceae</taxon>
        <taxon>Halospeciosus</taxon>
    </lineage>
</organism>
<dbReference type="CDD" id="cd16443">
    <property type="entry name" value="LplA"/>
    <property type="match status" value="1"/>
</dbReference>
<dbReference type="SUPFAM" id="SSF55681">
    <property type="entry name" value="Class II aaRS and biotin synthetases"/>
    <property type="match status" value="1"/>
</dbReference>
<dbReference type="PANTHER" id="PTHR43679:SF2">
    <property type="entry name" value="OCTANOYL-[GCVH]:PROTEIN N-OCTANOYLTRANSFERASE"/>
    <property type="match status" value="1"/>
</dbReference>
<keyword evidence="3" id="KW-1185">Reference proteome</keyword>
<dbReference type="InterPro" id="IPR050664">
    <property type="entry name" value="Octanoyltrans_LipM/LipL"/>
</dbReference>
<comment type="caution">
    <text evidence="2">The sequence shown here is derived from an EMBL/GenBank/DDBJ whole genome shotgun (WGS) entry which is preliminary data.</text>
</comment>
<evidence type="ECO:0000259" key="1">
    <source>
        <dbReference type="PROSITE" id="PS51733"/>
    </source>
</evidence>
<dbReference type="EMBL" id="JBHTAR010000011">
    <property type="protein sequence ID" value="MFC7200443.1"/>
    <property type="molecule type" value="Genomic_DNA"/>
</dbReference>
<keyword evidence="2" id="KW-0436">Ligase</keyword>
<evidence type="ECO:0000313" key="3">
    <source>
        <dbReference type="Proteomes" id="UP001596447"/>
    </source>
</evidence>
<dbReference type="AlphaFoldDB" id="A0ABD5Z5L9"/>
<dbReference type="Pfam" id="PF21948">
    <property type="entry name" value="LplA-B_cat"/>
    <property type="match status" value="1"/>
</dbReference>
<accession>A0ABD5Z5L9</accession>
<reference evidence="2 3" key="1">
    <citation type="journal article" date="2019" name="Int. J. Syst. Evol. Microbiol.">
        <title>The Global Catalogue of Microorganisms (GCM) 10K type strain sequencing project: providing services to taxonomists for standard genome sequencing and annotation.</title>
        <authorList>
            <consortium name="The Broad Institute Genomics Platform"/>
            <consortium name="The Broad Institute Genome Sequencing Center for Infectious Disease"/>
            <person name="Wu L."/>
            <person name="Ma J."/>
        </authorList>
    </citation>
    <scope>NUCLEOTIDE SEQUENCE [LARGE SCALE GENOMIC DNA]</scope>
    <source>
        <strain evidence="2 3">XZGYJ-43</strain>
    </source>
</reference>
<dbReference type="PROSITE" id="PS51733">
    <property type="entry name" value="BPL_LPL_CATALYTIC"/>
    <property type="match status" value="1"/>
</dbReference>
<dbReference type="Proteomes" id="UP001596447">
    <property type="component" value="Unassembled WGS sequence"/>
</dbReference>
<dbReference type="InterPro" id="IPR045864">
    <property type="entry name" value="aa-tRNA-synth_II/BPL/LPL"/>
</dbReference>
<dbReference type="InterPro" id="IPR004143">
    <property type="entry name" value="BPL_LPL_catalytic"/>
</dbReference>
<dbReference type="PANTHER" id="PTHR43679">
    <property type="entry name" value="OCTANOYLTRANSFERASE LIPM-RELATED"/>
    <property type="match status" value="1"/>
</dbReference>
<name>A0ABD5Z5L9_9EURY</name>
<sequence length="272" mass="30545">MDVAEREWRLIREETWDGPMNMALDEVAARTAAAGGPRTVRLYRWGPSTLSLGYNQDPETVAWEWCAENGVTVTRRPTGGGGIYHDYTGDISYSIIGPAEEFPSKLLDCYHLLCEPVLDAFHAMGVDADYVEGEVEEIYHPACYLRALHPAHDMVAGERRRKIAGNAQYRQREAVIQHGSLSYALTPDRHLACFDGHDVTPERFRERVTAMVEEADVSRPEAVRTVEDALANWSDAVVGEWTDDELALARELAEEKYASEAWTRDGEDPTTE</sequence>
<dbReference type="RefSeq" id="WP_279527223.1">
    <property type="nucleotide sequence ID" value="NZ_CP122312.1"/>
</dbReference>
<dbReference type="GO" id="GO:0016874">
    <property type="term" value="F:ligase activity"/>
    <property type="evidence" value="ECO:0007669"/>
    <property type="project" value="UniProtKB-KW"/>
</dbReference>
<protein>
    <submittedName>
        <fullName evidence="2">Biotin/lipoate A/B protein ligase family protein</fullName>
    </submittedName>
</protein>
<dbReference type="Gene3D" id="3.30.930.10">
    <property type="entry name" value="Bira Bifunctional Protein, Domain 2"/>
    <property type="match status" value="1"/>
</dbReference>